<proteinExistence type="predicted"/>
<dbReference type="Proteomes" id="UP000477911">
    <property type="component" value="Unassembled WGS sequence"/>
</dbReference>
<keyword evidence="2" id="KW-1185">Reference proteome</keyword>
<comment type="caution">
    <text evidence="1">The sequence shown here is derived from an EMBL/GenBank/DDBJ whole genome shotgun (WGS) entry which is preliminary data.</text>
</comment>
<dbReference type="EMBL" id="WUMU01000003">
    <property type="protein sequence ID" value="MXN17038.1"/>
    <property type="molecule type" value="Genomic_DNA"/>
</dbReference>
<reference evidence="1 2" key="1">
    <citation type="submission" date="2019-12" db="EMBL/GenBank/DDBJ databases">
        <authorList>
            <person name="Li M."/>
        </authorList>
    </citation>
    <scope>NUCLEOTIDE SEQUENCE [LARGE SCALE GENOMIC DNA]</scope>
    <source>
        <strain evidence="1 2">GBMRC 2024</strain>
    </source>
</reference>
<protein>
    <submittedName>
        <fullName evidence="1">Pilus assembly protein PilZ</fullName>
    </submittedName>
</protein>
<organism evidence="1 2">
    <name type="scientific">Pseudooceanicola albus</name>
    <dbReference type="NCBI Taxonomy" id="2692189"/>
    <lineage>
        <taxon>Bacteria</taxon>
        <taxon>Pseudomonadati</taxon>
        <taxon>Pseudomonadota</taxon>
        <taxon>Alphaproteobacteria</taxon>
        <taxon>Rhodobacterales</taxon>
        <taxon>Paracoccaceae</taxon>
        <taxon>Pseudooceanicola</taxon>
    </lineage>
</organism>
<sequence>MPSPTTPTPAIVAQQATQADALPLNGMTLLGTRVNNSGASALVRDGRGGVSRVTPGDKLDGYVVAAIGNGQIHLARGSEAQVLAIAGS</sequence>
<gene>
    <name evidence="1" type="ORF">GR170_04270</name>
</gene>
<dbReference type="AlphaFoldDB" id="A0A6L7G0L4"/>
<evidence type="ECO:0000313" key="2">
    <source>
        <dbReference type="Proteomes" id="UP000477911"/>
    </source>
</evidence>
<dbReference type="RefSeq" id="WP_160891948.1">
    <property type="nucleotide sequence ID" value="NZ_WUMU01000003.1"/>
</dbReference>
<evidence type="ECO:0000313" key="1">
    <source>
        <dbReference type="EMBL" id="MXN17038.1"/>
    </source>
</evidence>
<name>A0A6L7G0L4_9RHOB</name>
<accession>A0A6L7G0L4</accession>